<protein>
    <submittedName>
        <fullName evidence="2">Uncharacterized protein</fullName>
    </submittedName>
</protein>
<dbReference type="RefSeq" id="WP_345302128.1">
    <property type="nucleotide sequence ID" value="NZ_BAABJE010000002.1"/>
</dbReference>
<organism evidence="2 3">
    <name type="scientific">Lysobacter hankyongensis</name>
    <dbReference type="NCBI Taxonomy" id="1176535"/>
    <lineage>
        <taxon>Bacteria</taxon>
        <taxon>Pseudomonadati</taxon>
        <taxon>Pseudomonadota</taxon>
        <taxon>Gammaproteobacteria</taxon>
        <taxon>Lysobacterales</taxon>
        <taxon>Lysobacteraceae</taxon>
        <taxon>Lysobacter</taxon>
    </lineage>
</organism>
<sequence length="317" mass="34678">MIKISRIRSLWRWTLCLSLLCPLQLAAAPAQEGETVIVDNAFKSLRPAIFRRPFQRIPDQGERPFWTDPTGESPELQFDPQRTIFGDEVLWIDPMTYGKVAMARAERMSAVAALVTPERLETAIRDAIARADGVAEGPASRIVFAREAGKAQVAQVLAGRDSGNAMVVQGPVFASHLPDPGAVQLSWDDRQVVITLRLQRFRKVRGKHMSIRDLGPLTFYHYVGAPVPEGVDPVAYWTRNDGAPLLAALREGFERIVRTARSPLPEGAPPAPGATSVVMVGDRLQQFPGTVIERGEGVALLRLAKAEFVLVATGTGE</sequence>
<reference evidence="3" key="1">
    <citation type="journal article" date="2019" name="Int. J. Syst. Evol. Microbiol.">
        <title>The Global Catalogue of Microorganisms (GCM) 10K type strain sequencing project: providing services to taxonomists for standard genome sequencing and annotation.</title>
        <authorList>
            <consortium name="The Broad Institute Genomics Platform"/>
            <consortium name="The Broad Institute Genome Sequencing Center for Infectious Disease"/>
            <person name="Wu L."/>
            <person name="Ma J."/>
        </authorList>
    </citation>
    <scope>NUCLEOTIDE SEQUENCE [LARGE SCALE GENOMIC DNA]</scope>
    <source>
        <strain evidence="3">JCM 18204</strain>
    </source>
</reference>
<dbReference type="Proteomes" id="UP001499959">
    <property type="component" value="Unassembled WGS sequence"/>
</dbReference>
<evidence type="ECO:0000313" key="2">
    <source>
        <dbReference type="EMBL" id="GAA4786527.1"/>
    </source>
</evidence>
<keyword evidence="3" id="KW-1185">Reference proteome</keyword>
<feature type="signal peptide" evidence="1">
    <location>
        <begin position="1"/>
        <end position="27"/>
    </location>
</feature>
<gene>
    <name evidence="2" type="ORF">GCM10023307_09220</name>
</gene>
<keyword evidence="1" id="KW-0732">Signal</keyword>
<feature type="chain" id="PRO_5047122930" evidence="1">
    <location>
        <begin position="28"/>
        <end position="317"/>
    </location>
</feature>
<evidence type="ECO:0000313" key="3">
    <source>
        <dbReference type="Proteomes" id="UP001499959"/>
    </source>
</evidence>
<proteinExistence type="predicted"/>
<name>A0ABP9AW48_9GAMM</name>
<dbReference type="EMBL" id="BAABJE010000002">
    <property type="protein sequence ID" value="GAA4786527.1"/>
    <property type="molecule type" value="Genomic_DNA"/>
</dbReference>
<evidence type="ECO:0000256" key="1">
    <source>
        <dbReference type="SAM" id="SignalP"/>
    </source>
</evidence>
<accession>A0ABP9AW48</accession>
<comment type="caution">
    <text evidence="2">The sequence shown here is derived from an EMBL/GenBank/DDBJ whole genome shotgun (WGS) entry which is preliminary data.</text>
</comment>